<evidence type="ECO:0000313" key="1">
    <source>
        <dbReference type="EMBL" id="QUN34424.1"/>
    </source>
</evidence>
<reference evidence="1" key="1">
    <citation type="submission" date="2021-04" db="EMBL/GenBank/DDBJ databases">
        <title>Complete genome sequence of the type strain Clostridium beijerinckii NRRL B-598.</title>
        <authorList>
            <person name="Sedlar K."/>
            <person name="Branska B."/>
            <person name="Bezdicek M."/>
            <person name="Nykrynova M."/>
            <person name="Lengerova M."/>
            <person name="Skutkova H."/>
            <person name="Patakova P."/>
        </authorList>
    </citation>
    <scope>NUCLEOTIDE SEQUENCE</scope>
    <source>
        <strain evidence="1">DSM 791</strain>
    </source>
</reference>
<keyword evidence="2" id="KW-1185">Reference proteome</keyword>
<accession>A0AB74VDD3</accession>
<dbReference type="Proteomes" id="UP000679373">
    <property type="component" value="Chromosome"/>
</dbReference>
<protein>
    <submittedName>
        <fullName evidence="1">Phage head morphogenesis protein</fullName>
    </submittedName>
</protein>
<dbReference type="EMBL" id="CP073653">
    <property type="protein sequence ID" value="QUN34424.1"/>
    <property type="molecule type" value="Genomic_DNA"/>
</dbReference>
<evidence type="ECO:0000313" key="2">
    <source>
        <dbReference type="Proteomes" id="UP000679373"/>
    </source>
</evidence>
<organism evidence="1 2">
    <name type="scientific">Clostridium beijerinckii</name>
    <name type="common">Clostridium MP</name>
    <dbReference type="NCBI Taxonomy" id="1520"/>
    <lineage>
        <taxon>Bacteria</taxon>
        <taxon>Bacillati</taxon>
        <taxon>Bacillota</taxon>
        <taxon>Clostridia</taxon>
        <taxon>Eubacteriales</taxon>
        <taxon>Clostridiaceae</taxon>
        <taxon>Clostridium</taxon>
    </lineage>
</organism>
<dbReference type="GeneID" id="66347106"/>
<sequence>METKVNFTQQEEIEFIRGLYTKCNEDLDKVFMLHKENKDKLLQELALILLLYKINNNVMNLSYSEKSEIKEKFEKLIVKFTGRQVKLTDSVITSILILTVKNTFKFYGYKYTLEEVKDIVNRKYKGKFYNERIIRNENKVAAYLNDKVQRFINGNIDVNTIKDNIEKTYKQNKDNVITLAETELSRSENLAFLLFAKSIGIVEIIRNEVLDSRTCDECESIHNEVFNIEDAPDEIHPCCRGFNTILYSDRVED</sequence>
<dbReference type="RefSeq" id="WP_077868628.1">
    <property type="nucleotide sequence ID" value="NZ_BKAK01000058.1"/>
</dbReference>
<proteinExistence type="predicted"/>
<name>A0AB74VDD3_CLOBE</name>
<gene>
    <name evidence="1" type="ORF">KEC93_21245</name>
</gene>
<dbReference type="AlphaFoldDB" id="A0AB74VDD3"/>